<dbReference type="OrthoDB" id="2592539at2759"/>
<dbReference type="PANTHER" id="PTHR12318:SF0">
    <property type="entry name" value="ACYL-COENZYME A DIPHOSPHATASE NUDT19"/>
    <property type="match status" value="1"/>
</dbReference>
<dbReference type="GO" id="GO:0046872">
    <property type="term" value="F:metal ion binding"/>
    <property type="evidence" value="ECO:0007669"/>
    <property type="project" value="UniProtKB-KW"/>
</dbReference>
<evidence type="ECO:0000313" key="9">
    <source>
        <dbReference type="EMBL" id="RSH76871.1"/>
    </source>
</evidence>
<sequence>MSAHKASPSAPTSPEVPRPSSSVMILSPVNQLLLLHRVRTSRAFASAHVFPGGALSEYHERVPPVDAPDRHRDSETYRLAAVREAFEESGILLARRKGEAGSSLLALAPDVKEAGRKAIHNDKIRFTDWLDSVDAEPDLDGLVPFTRWITPPSSPRRFSVQMYVYMLPLDAAPSTYDAAHDGGLEHTSAEWDNVSVWAERARTGDMIAYEPQVFLLAMLARYLTGPGDYAAQRAALLEFIYQMPTGTSSHPTARISWADKVMGPYYLPISRQDGRMALALEEPGPELEGSDRGGDYDRVVLVNNGDGGPRHSEVRWRDEVLAEDDSDRVGKL</sequence>
<dbReference type="InterPro" id="IPR000086">
    <property type="entry name" value="NUDIX_hydrolase_dom"/>
</dbReference>
<feature type="region of interest" description="Disordered" evidence="7">
    <location>
        <begin position="1"/>
        <end position="22"/>
    </location>
</feature>
<dbReference type="PROSITE" id="PS51462">
    <property type="entry name" value="NUDIX"/>
    <property type="match status" value="1"/>
</dbReference>
<keyword evidence="5" id="KW-0460">Magnesium</keyword>
<dbReference type="AlphaFoldDB" id="A0A427XD82"/>
<dbReference type="GO" id="GO:0005739">
    <property type="term" value="C:mitochondrion"/>
    <property type="evidence" value="ECO:0007669"/>
    <property type="project" value="TreeGrafter"/>
</dbReference>
<reference evidence="9 10" key="1">
    <citation type="submission" date="2018-11" db="EMBL/GenBank/DDBJ databases">
        <title>Genome sequence of Apiotrichum porosum DSM 27194.</title>
        <authorList>
            <person name="Aliyu H."/>
            <person name="Gorte O."/>
            <person name="Ochsenreither K."/>
        </authorList>
    </citation>
    <scope>NUCLEOTIDE SEQUENCE [LARGE SCALE GENOMIC DNA]</scope>
    <source>
        <strain evidence="9 10">DSM 27194</strain>
    </source>
</reference>
<accession>A0A427XD82</accession>
<name>A0A427XD82_9TREE</name>
<dbReference type="PANTHER" id="PTHR12318">
    <property type="entry name" value="TESTOSTERONE-REGULATED PROTEIN RP2"/>
    <property type="match status" value="1"/>
</dbReference>
<dbReference type="InterPro" id="IPR039121">
    <property type="entry name" value="NUDT19"/>
</dbReference>
<evidence type="ECO:0000259" key="8">
    <source>
        <dbReference type="PROSITE" id="PS51462"/>
    </source>
</evidence>
<dbReference type="GO" id="GO:0016818">
    <property type="term" value="F:hydrolase activity, acting on acid anhydrides, in phosphorus-containing anhydrides"/>
    <property type="evidence" value="ECO:0007669"/>
    <property type="project" value="InterPro"/>
</dbReference>
<evidence type="ECO:0000256" key="7">
    <source>
        <dbReference type="SAM" id="MobiDB-lite"/>
    </source>
</evidence>
<comment type="cofactor">
    <cofactor evidence="1">
        <name>Mn(2+)</name>
        <dbReference type="ChEBI" id="CHEBI:29035"/>
    </cofactor>
</comment>
<keyword evidence="6" id="KW-0464">Manganese</keyword>
<keyword evidence="10" id="KW-1185">Reference proteome</keyword>
<dbReference type="RefSeq" id="XP_028472018.1">
    <property type="nucleotide sequence ID" value="XM_028620802.1"/>
</dbReference>
<evidence type="ECO:0000256" key="4">
    <source>
        <dbReference type="ARBA" id="ARBA00022801"/>
    </source>
</evidence>
<dbReference type="InterPro" id="IPR015797">
    <property type="entry name" value="NUDIX_hydrolase-like_dom_sf"/>
</dbReference>
<dbReference type="CDD" id="cd18870">
    <property type="entry name" value="NUDIX_AcylCoAdiphos_Nudt19"/>
    <property type="match status" value="1"/>
</dbReference>
<dbReference type="EMBL" id="RSCE01000020">
    <property type="protein sequence ID" value="RSH76871.1"/>
    <property type="molecule type" value="Genomic_DNA"/>
</dbReference>
<evidence type="ECO:0000256" key="5">
    <source>
        <dbReference type="ARBA" id="ARBA00022842"/>
    </source>
</evidence>
<comment type="cofactor">
    <cofactor evidence="2">
        <name>Mg(2+)</name>
        <dbReference type="ChEBI" id="CHEBI:18420"/>
    </cofactor>
</comment>
<dbReference type="STRING" id="105984.A0A427XD82"/>
<evidence type="ECO:0000256" key="3">
    <source>
        <dbReference type="ARBA" id="ARBA00022723"/>
    </source>
</evidence>
<evidence type="ECO:0000256" key="1">
    <source>
        <dbReference type="ARBA" id="ARBA00001936"/>
    </source>
</evidence>
<dbReference type="Gene3D" id="3.90.79.10">
    <property type="entry name" value="Nucleoside Triphosphate Pyrophosphohydrolase"/>
    <property type="match status" value="1"/>
</dbReference>
<organism evidence="9 10">
    <name type="scientific">Apiotrichum porosum</name>
    <dbReference type="NCBI Taxonomy" id="105984"/>
    <lineage>
        <taxon>Eukaryota</taxon>
        <taxon>Fungi</taxon>
        <taxon>Dikarya</taxon>
        <taxon>Basidiomycota</taxon>
        <taxon>Agaricomycotina</taxon>
        <taxon>Tremellomycetes</taxon>
        <taxon>Trichosporonales</taxon>
        <taxon>Trichosporonaceae</taxon>
        <taxon>Apiotrichum</taxon>
    </lineage>
</organism>
<comment type="caution">
    <text evidence="9">The sequence shown here is derived from an EMBL/GenBank/DDBJ whole genome shotgun (WGS) entry which is preliminary data.</text>
</comment>
<evidence type="ECO:0000313" key="10">
    <source>
        <dbReference type="Proteomes" id="UP000279236"/>
    </source>
</evidence>
<keyword evidence="3" id="KW-0479">Metal-binding</keyword>
<evidence type="ECO:0000256" key="6">
    <source>
        <dbReference type="ARBA" id="ARBA00023211"/>
    </source>
</evidence>
<gene>
    <name evidence="9" type="ORF">EHS24_005273</name>
</gene>
<dbReference type="GeneID" id="39589816"/>
<dbReference type="SUPFAM" id="SSF55811">
    <property type="entry name" value="Nudix"/>
    <property type="match status" value="1"/>
</dbReference>
<evidence type="ECO:0000256" key="2">
    <source>
        <dbReference type="ARBA" id="ARBA00001946"/>
    </source>
</evidence>
<feature type="domain" description="Nudix hydrolase" evidence="8">
    <location>
        <begin position="16"/>
        <end position="214"/>
    </location>
</feature>
<proteinExistence type="predicted"/>
<protein>
    <recommendedName>
        <fullName evidence="8">Nudix hydrolase domain-containing protein</fullName>
    </recommendedName>
</protein>
<keyword evidence="4" id="KW-0378">Hydrolase</keyword>
<dbReference type="Proteomes" id="UP000279236">
    <property type="component" value="Unassembled WGS sequence"/>
</dbReference>